<protein>
    <submittedName>
        <fullName evidence="1">Uncharacterized protein</fullName>
    </submittedName>
</protein>
<accession>A0A3N4K2Z3</accession>
<proteinExistence type="predicted"/>
<dbReference type="EMBL" id="ML120381">
    <property type="protein sequence ID" value="RPB00275.1"/>
    <property type="molecule type" value="Genomic_DNA"/>
</dbReference>
<sequence length="94" mass="10548">MEPKPRISQGPANLLPTIDIRKIYTPCPADPGLQSCKKIKNTIQMLYELSYLSGFLRCPLHFSSWGVRVMEGGCAAASRRHRVMGKYHLTLQSS</sequence>
<organism evidence="1 2">
    <name type="scientific">Choiromyces venosus 120613-1</name>
    <dbReference type="NCBI Taxonomy" id="1336337"/>
    <lineage>
        <taxon>Eukaryota</taxon>
        <taxon>Fungi</taxon>
        <taxon>Dikarya</taxon>
        <taxon>Ascomycota</taxon>
        <taxon>Pezizomycotina</taxon>
        <taxon>Pezizomycetes</taxon>
        <taxon>Pezizales</taxon>
        <taxon>Tuberaceae</taxon>
        <taxon>Choiromyces</taxon>
    </lineage>
</organism>
<name>A0A3N4K2Z3_9PEZI</name>
<gene>
    <name evidence="1" type="ORF">L873DRAFT_821927</name>
</gene>
<evidence type="ECO:0000313" key="2">
    <source>
        <dbReference type="Proteomes" id="UP000276215"/>
    </source>
</evidence>
<dbReference type="AlphaFoldDB" id="A0A3N4K2Z3"/>
<keyword evidence="2" id="KW-1185">Reference proteome</keyword>
<reference evidence="1 2" key="1">
    <citation type="journal article" date="2018" name="Nat. Ecol. Evol.">
        <title>Pezizomycetes genomes reveal the molecular basis of ectomycorrhizal truffle lifestyle.</title>
        <authorList>
            <person name="Murat C."/>
            <person name="Payen T."/>
            <person name="Noel B."/>
            <person name="Kuo A."/>
            <person name="Morin E."/>
            <person name="Chen J."/>
            <person name="Kohler A."/>
            <person name="Krizsan K."/>
            <person name="Balestrini R."/>
            <person name="Da Silva C."/>
            <person name="Montanini B."/>
            <person name="Hainaut M."/>
            <person name="Levati E."/>
            <person name="Barry K.W."/>
            <person name="Belfiori B."/>
            <person name="Cichocki N."/>
            <person name="Clum A."/>
            <person name="Dockter R.B."/>
            <person name="Fauchery L."/>
            <person name="Guy J."/>
            <person name="Iotti M."/>
            <person name="Le Tacon F."/>
            <person name="Lindquist E.A."/>
            <person name="Lipzen A."/>
            <person name="Malagnac F."/>
            <person name="Mello A."/>
            <person name="Molinier V."/>
            <person name="Miyauchi S."/>
            <person name="Poulain J."/>
            <person name="Riccioni C."/>
            <person name="Rubini A."/>
            <person name="Sitrit Y."/>
            <person name="Splivallo R."/>
            <person name="Traeger S."/>
            <person name="Wang M."/>
            <person name="Zifcakova L."/>
            <person name="Wipf D."/>
            <person name="Zambonelli A."/>
            <person name="Paolocci F."/>
            <person name="Nowrousian M."/>
            <person name="Ottonello S."/>
            <person name="Baldrian P."/>
            <person name="Spatafora J.W."/>
            <person name="Henrissat B."/>
            <person name="Nagy L.G."/>
            <person name="Aury J.M."/>
            <person name="Wincker P."/>
            <person name="Grigoriev I.V."/>
            <person name="Bonfante P."/>
            <person name="Martin F.M."/>
        </authorList>
    </citation>
    <scope>NUCLEOTIDE SEQUENCE [LARGE SCALE GENOMIC DNA]</scope>
    <source>
        <strain evidence="1 2">120613-1</strain>
    </source>
</reference>
<dbReference type="Proteomes" id="UP000276215">
    <property type="component" value="Unassembled WGS sequence"/>
</dbReference>
<evidence type="ECO:0000313" key="1">
    <source>
        <dbReference type="EMBL" id="RPB00275.1"/>
    </source>
</evidence>